<dbReference type="EMBL" id="JBHPON010000001">
    <property type="protein sequence ID" value="MFC6033925.1"/>
    <property type="molecule type" value="Genomic_DNA"/>
</dbReference>
<dbReference type="NCBIfam" id="NF033788">
    <property type="entry name" value="HTH_metalloreg"/>
    <property type="match status" value="1"/>
</dbReference>
<evidence type="ECO:0000256" key="1">
    <source>
        <dbReference type="ARBA" id="ARBA00023015"/>
    </source>
</evidence>
<accession>A0ABW1KQ58</accession>
<sequence length="112" mass="12369">MTKPVAIKELKENADEISALLKTMSHSNRLLIACALTAGEKSVSEIEAEIKVPQPHLSRDLGRLRDAGLVKARRVSKNVFYSLSDERLTNLVEALCKTFGPKSHSPRKGDRS</sequence>
<dbReference type="SMART" id="SM00418">
    <property type="entry name" value="HTH_ARSR"/>
    <property type="match status" value="1"/>
</dbReference>
<protein>
    <submittedName>
        <fullName evidence="5">ArsR/SmtB family transcription factor</fullName>
    </submittedName>
</protein>
<dbReference type="PANTHER" id="PTHR43132">
    <property type="entry name" value="ARSENICAL RESISTANCE OPERON REPRESSOR ARSR-RELATED"/>
    <property type="match status" value="1"/>
</dbReference>
<evidence type="ECO:0000256" key="3">
    <source>
        <dbReference type="ARBA" id="ARBA00023163"/>
    </source>
</evidence>
<name>A0ABW1KQ58_9PROT</name>
<proteinExistence type="predicted"/>
<dbReference type="Proteomes" id="UP001596116">
    <property type="component" value="Unassembled WGS sequence"/>
</dbReference>
<dbReference type="Gene3D" id="1.10.10.10">
    <property type="entry name" value="Winged helix-like DNA-binding domain superfamily/Winged helix DNA-binding domain"/>
    <property type="match status" value="1"/>
</dbReference>
<evidence type="ECO:0000313" key="6">
    <source>
        <dbReference type="Proteomes" id="UP001596116"/>
    </source>
</evidence>
<keyword evidence="3" id="KW-0804">Transcription</keyword>
<dbReference type="CDD" id="cd00090">
    <property type="entry name" value="HTH_ARSR"/>
    <property type="match status" value="1"/>
</dbReference>
<organism evidence="5 6">
    <name type="scientific">Hyphococcus aureus</name>
    <dbReference type="NCBI Taxonomy" id="2666033"/>
    <lineage>
        <taxon>Bacteria</taxon>
        <taxon>Pseudomonadati</taxon>
        <taxon>Pseudomonadota</taxon>
        <taxon>Alphaproteobacteria</taxon>
        <taxon>Parvularculales</taxon>
        <taxon>Parvularculaceae</taxon>
        <taxon>Hyphococcus</taxon>
    </lineage>
</organism>
<dbReference type="InterPro" id="IPR036388">
    <property type="entry name" value="WH-like_DNA-bd_sf"/>
</dbReference>
<comment type="caution">
    <text evidence="5">The sequence shown here is derived from an EMBL/GenBank/DDBJ whole genome shotgun (WGS) entry which is preliminary data.</text>
</comment>
<keyword evidence="2" id="KW-0238">DNA-binding</keyword>
<dbReference type="PRINTS" id="PR00778">
    <property type="entry name" value="HTHARSR"/>
</dbReference>
<keyword evidence="1" id="KW-0805">Transcription regulation</keyword>
<dbReference type="Pfam" id="PF01022">
    <property type="entry name" value="HTH_5"/>
    <property type="match status" value="1"/>
</dbReference>
<dbReference type="InterPro" id="IPR036390">
    <property type="entry name" value="WH_DNA-bd_sf"/>
</dbReference>
<dbReference type="SUPFAM" id="SSF46785">
    <property type="entry name" value="Winged helix' DNA-binding domain"/>
    <property type="match status" value="1"/>
</dbReference>
<dbReference type="InterPro" id="IPR051011">
    <property type="entry name" value="Metal_resp_trans_reg"/>
</dbReference>
<dbReference type="InterPro" id="IPR001845">
    <property type="entry name" value="HTH_ArsR_DNA-bd_dom"/>
</dbReference>
<dbReference type="InterPro" id="IPR011991">
    <property type="entry name" value="ArsR-like_HTH"/>
</dbReference>
<dbReference type="PROSITE" id="PS50987">
    <property type="entry name" value="HTH_ARSR_2"/>
    <property type="match status" value="1"/>
</dbReference>
<evidence type="ECO:0000259" key="4">
    <source>
        <dbReference type="PROSITE" id="PS50987"/>
    </source>
</evidence>
<feature type="domain" description="HTH arsR-type" evidence="4">
    <location>
        <begin position="10"/>
        <end position="103"/>
    </location>
</feature>
<dbReference type="PANTHER" id="PTHR43132:SF2">
    <property type="entry name" value="ARSENICAL RESISTANCE OPERON REPRESSOR ARSR-RELATED"/>
    <property type="match status" value="1"/>
</dbReference>
<reference evidence="5 6" key="1">
    <citation type="submission" date="2024-09" db="EMBL/GenBank/DDBJ databases">
        <authorList>
            <person name="Zhang Z.-H."/>
        </authorList>
    </citation>
    <scope>NUCLEOTIDE SEQUENCE [LARGE SCALE GENOMIC DNA]</scope>
    <source>
        <strain evidence="5 6">HHTR114</strain>
    </source>
</reference>
<dbReference type="RefSeq" id="WP_379880788.1">
    <property type="nucleotide sequence ID" value="NZ_JBHPON010000001.1"/>
</dbReference>
<evidence type="ECO:0000256" key="2">
    <source>
        <dbReference type="ARBA" id="ARBA00023125"/>
    </source>
</evidence>
<keyword evidence="6" id="KW-1185">Reference proteome</keyword>
<evidence type="ECO:0000313" key="5">
    <source>
        <dbReference type="EMBL" id="MFC6033925.1"/>
    </source>
</evidence>
<gene>
    <name evidence="5" type="ORF">ACFMB1_00115</name>
</gene>